<reference evidence="1 2" key="1">
    <citation type="journal article" date="2018" name="Sci. Rep.">
        <title>Genomic signatures of local adaptation to the degree of environmental predictability in rotifers.</title>
        <authorList>
            <person name="Franch-Gras L."/>
            <person name="Hahn C."/>
            <person name="Garcia-Roger E.M."/>
            <person name="Carmona M.J."/>
            <person name="Serra M."/>
            <person name="Gomez A."/>
        </authorList>
    </citation>
    <scope>NUCLEOTIDE SEQUENCE [LARGE SCALE GENOMIC DNA]</scope>
    <source>
        <strain evidence="1">HYR1</strain>
    </source>
</reference>
<organism evidence="1 2">
    <name type="scientific">Brachionus plicatilis</name>
    <name type="common">Marine rotifer</name>
    <name type="synonym">Brachionus muelleri</name>
    <dbReference type="NCBI Taxonomy" id="10195"/>
    <lineage>
        <taxon>Eukaryota</taxon>
        <taxon>Metazoa</taxon>
        <taxon>Spiralia</taxon>
        <taxon>Gnathifera</taxon>
        <taxon>Rotifera</taxon>
        <taxon>Eurotatoria</taxon>
        <taxon>Monogononta</taxon>
        <taxon>Pseudotrocha</taxon>
        <taxon>Ploima</taxon>
        <taxon>Brachionidae</taxon>
        <taxon>Brachionus</taxon>
    </lineage>
</organism>
<sequence>MGAKVCHTFWHCRLKSCLITVTNTETEKRTYLQNIIIHKRKCEILVQEFQYKNIKNWRYEDRLVV</sequence>
<accession>A0A3M7SSS6</accession>
<proteinExistence type="predicted"/>
<evidence type="ECO:0000313" key="1">
    <source>
        <dbReference type="EMBL" id="RNA38742.1"/>
    </source>
</evidence>
<dbReference type="EMBL" id="REGN01000830">
    <property type="protein sequence ID" value="RNA38742.1"/>
    <property type="molecule type" value="Genomic_DNA"/>
</dbReference>
<protein>
    <submittedName>
        <fullName evidence="1">Uncharacterized protein</fullName>
    </submittedName>
</protein>
<name>A0A3M7SSS6_BRAPC</name>
<comment type="caution">
    <text evidence="1">The sequence shown here is derived from an EMBL/GenBank/DDBJ whole genome shotgun (WGS) entry which is preliminary data.</text>
</comment>
<gene>
    <name evidence="1" type="ORF">BpHYR1_013997</name>
</gene>
<dbReference type="Proteomes" id="UP000276133">
    <property type="component" value="Unassembled WGS sequence"/>
</dbReference>
<dbReference type="AlphaFoldDB" id="A0A3M7SSS6"/>
<evidence type="ECO:0000313" key="2">
    <source>
        <dbReference type="Proteomes" id="UP000276133"/>
    </source>
</evidence>
<keyword evidence="2" id="KW-1185">Reference proteome</keyword>